<dbReference type="AlphaFoldDB" id="A0A072U0C4"/>
<evidence type="ECO:0000313" key="3">
    <source>
        <dbReference type="EMBL" id="KEH19230.1"/>
    </source>
</evidence>
<proteinExistence type="predicted"/>
<name>A0A072U0C4_MEDTR</name>
<keyword evidence="5" id="KW-1185">Reference proteome</keyword>
<evidence type="ECO:0000259" key="2">
    <source>
        <dbReference type="Pfam" id="PF00931"/>
    </source>
</evidence>
<dbReference type="SUPFAM" id="SSF52540">
    <property type="entry name" value="P-loop containing nucleoside triphosphate hydrolases"/>
    <property type="match status" value="1"/>
</dbReference>
<feature type="domain" description="NB-ARC" evidence="2">
    <location>
        <begin position="334"/>
        <end position="413"/>
    </location>
</feature>
<dbReference type="PANTHER" id="PTHR36766:SF61">
    <property type="entry name" value="NB-ARC DOMAIN DISEASE RESISTANCE PROTEIN"/>
    <property type="match status" value="1"/>
</dbReference>
<dbReference type="InterPro" id="IPR027417">
    <property type="entry name" value="P-loop_NTPase"/>
</dbReference>
<dbReference type="EMBL" id="CM001224">
    <property type="protein sequence ID" value="KEH19230.1"/>
    <property type="molecule type" value="Genomic_DNA"/>
</dbReference>
<dbReference type="EnsemblPlants" id="KEH19230">
    <property type="protein sequence ID" value="KEH19230"/>
    <property type="gene ID" value="MTR_8g445160"/>
</dbReference>
<reference evidence="4" key="3">
    <citation type="submission" date="2015-04" db="UniProtKB">
        <authorList>
            <consortium name="EnsemblPlants"/>
        </authorList>
    </citation>
    <scope>IDENTIFICATION</scope>
    <source>
        <strain evidence="4">cv. Jemalong A17</strain>
    </source>
</reference>
<dbReference type="Proteomes" id="UP000002051">
    <property type="component" value="Chromosome 8"/>
</dbReference>
<reference evidence="3 5" key="1">
    <citation type="journal article" date="2011" name="Nature">
        <title>The Medicago genome provides insight into the evolution of rhizobial symbioses.</title>
        <authorList>
            <person name="Young N.D."/>
            <person name="Debelle F."/>
            <person name="Oldroyd G.E."/>
            <person name="Geurts R."/>
            <person name="Cannon S.B."/>
            <person name="Udvardi M.K."/>
            <person name="Benedito V.A."/>
            <person name="Mayer K.F."/>
            <person name="Gouzy J."/>
            <person name="Schoof H."/>
            <person name="Van de Peer Y."/>
            <person name="Proost S."/>
            <person name="Cook D.R."/>
            <person name="Meyers B.C."/>
            <person name="Spannagl M."/>
            <person name="Cheung F."/>
            <person name="De Mita S."/>
            <person name="Krishnakumar V."/>
            <person name="Gundlach H."/>
            <person name="Zhou S."/>
            <person name="Mudge J."/>
            <person name="Bharti A.K."/>
            <person name="Murray J.D."/>
            <person name="Naoumkina M.A."/>
            <person name="Rosen B."/>
            <person name="Silverstein K.A."/>
            <person name="Tang H."/>
            <person name="Rombauts S."/>
            <person name="Zhao P.X."/>
            <person name="Zhou P."/>
            <person name="Barbe V."/>
            <person name="Bardou P."/>
            <person name="Bechner M."/>
            <person name="Bellec A."/>
            <person name="Berger A."/>
            <person name="Berges H."/>
            <person name="Bidwell S."/>
            <person name="Bisseling T."/>
            <person name="Choisne N."/>
            <person name="Couloux A."/>
            <person name="Denny R."/>
            <person name="Deshpande S."/>
            <person name="Dai X."/>
            <person name="Doyle J.J."/>
            <person name="Dudez A.M."/>
            <person name="Farmer A.D."/>
            <person name="Fouteau S."/>
            <person name="Franken C."/>
            <person name="Gibelin C."/>
            <person name="Gish J."/>
            <person name="Goldstein S."/>
            <person name="Gonzalez A.J."/>
            <person name="Green P.J."/>
            <person name="Hallab A."/>
            <person name="Hartog M."/>
            <person name="Hua A."/>
            <person name="Humphray S.J."/>
            <person name="Jeong D.H."/>
            <person name="Jing Y."/>
            <person name="Jocker A."/>
            <person name="Kenton S.M."/>
            <person name="Kim D.J."/>
            <person name="Klee K."/>
            <person name="Lai H."/>
            <person name="Lang C."/>
            <person name="Lin S."/>
            <person name="Macmil S.L."/>
            <person name="Magdelenat G."/>
            <person name="Matthews L."/>
            <person name="McCorrison J."/>
            <person name="Monaghan E.L."/>
            <person name="Mun J.H."/>
            <person name="Najar F.Z."/>
            <person name="Nicholson C."/>
            <person name="Noirot C."/>
            <person name="O'Bleness M."/>
            <person name="Paule C.R."/>
            <person name="Poulain J."/>
            <person name="Prion F."/>
            <person name="Qin B."/>
            <person name="Qu C."/>
            <person name="Retzel E.F."/>
            <person name="Riddle C."/>
            <person name="Sallet E."/>
            <person name="Samain S."/>
            <person name="Samson N."/>
            <person name="Sanders I."/>
            <person name="Saurat O."/>
            <person name="Scarpelli C."/>
            <person name="Schiex T."/>
            <person name="Segurens B."/>
            <person name="Severin A.J."/>
            <person name="Sherrier D.J."/>
            <person name="Shi R."/>
            <person name="Sims S."/>
            <person name="Singer S.R."/>
            <person name="Sinharoy S."/>
            <person name="Sterck L."/>
            <person name="Viollet A."/>
            <person name="Wang B.B."/>
            <person name="Wang K."/>
            <person name="Wang M."/>
            <person name="Wang X."/>
            <person name="Warfsmann J."/>
            <person name="Weissenbach J."/>
            <person name="White D.D."/>
            <person name="White J.D."/>
            <person name="Wiley G.B."/>
            <person name="Wincker P."/>
            <person name="Xing Y."/>
            <person name="Yang L."/>
            <person name="Yao Z."/>
            <person name="Ying F."/>
            <person name="Zhai J."/>
            <person name="Zhou L."/>
            <person name="Zuber A."/>
            <person name="Denarie J."/>
            <person name="Dixon R.A."/>
            <person name="May G.D."/>
            <person name="Schwartz D.C."/>
            <person name="Rogers J."/>
            <person name="Quetier F."/>
            <person name="Town C.D."/>
            <person name="Roe B.A."/>
        </authorList>
    </citation>
    <scope>NUCLEOTIDE SEQUENCE [LARGE SCALE GENOMIC DNA]</scope>
    <source>
        <strain evidence="3">A17</strain>
        <strain evidence="4 5">cv. Jemalong A17</strain>
    </source>
</reference>
<dbReference type="Gene3D" id="3.40.50.300">
    <property type="entry name" value="P-loop containing nucleotide triphosphate hydrolases"/>
    <property type="match status" value="1"/>
</dbReference>
<dbReference type="GO" id="GO:0006952">
    <property type="term" value="P:defense response"/>
    <property type="evidence" value="ECO:0007669"/>
    <property type="project" value="UniProtKB-KW"/>
</dbReference>
<dbReference type="InterPro" id="IPR002182">
    <property type="entry name" value="NB-ARC"/>
</dbReference>
<dbReference type="InterPro" id="IPR032675">
    <property type="entry name" value="LRR_dom_sf"/>
</dbReference>
<organism evidence="3 5">
    <name type="scientific">Medicago truncatula</name>
    <name type="common">Barrel medic</name>
    <name type="synonym">Medicago tribuloides</name>
    <dbReference type="NCBI Taxonomy" id="3880"/>
    <lineage>
        <taxon>Eukaryota</taxon>
        <taxon>Viridiplantae</taxon>
        <taxon>Streptophyta</taxon>
        <taxon>Embryophyta</taxon>
        <taxon>Tracheophyta</taxon>
        <taxon>Spermatophyta</taxon>
        <taxon>Magnoliopsida</taxon>
        <taxon>eudicotyledons</taxon>
        <taxon>Gunneridae</taxon>
        <taxon>Pentapetalae</taxon>
        <taxon>rosids</taxon>
        <taxon>fabids</taxon>
        <taxon>Fabales</taxon>
        <taxon>Fabaceae</taxon>
        <taxon>Papilionoideae</taxon>
        <taxon>50 kb inversion clade</taxon>
        <taxon>NPAAA clade</taxon>
        <taxon>Hologalegina</taxon>
        <taxon>IRL clade</taxon>
        <taxon>Trifolieae</taxon>
        <taxon>Medicago</taxon>
    </lineage>
</organism>
<evidence type="ECO:0000256" key="1">
    <source>
        <dbReference type="ARBA" id="ARBA00022821"/>
    </source>
</evidence>
<dbReference type="SUPFAM" id="SSF52058">
    <property type="entry name" value="L domain-like"/>
    <property type="match status" value="1"/>
</dbReference>
<sequence>MGTINLQSGLLRLSRWSKDFNKYSQRLTHAQVWIRLLDLPHEYWLERMLMKFLVQWAPLSLLTPQLKNVLFGHYARVLVDIEFSHHFVYKIMVEREGFAFLVEAHENPLGIGSLAFEKPVVTSEIAAPIAVTEKPPKQQVSPMVSAPVNTHIAHSEACPAAATLEATRNYHAAGNSTAKHSDQQHPFAKVIPHRCPLITKDLEIIQQALVVYNDVDEEGFTTVVSKSNRKRIKAIKPVPRVHYQLRLNEDFMVKSLHLQELDQHQETASNRQRENSTISYIRCSTEVVGRDEDKKNVMERLLGGGRLKKIVRAVDCLDEIVQDIDFLSSCLKVSEKKFLLVLDDVWNCNRMDWLDLKKLFLGNCARGSRIIATTRYKITASVMGENEIGNNLYQLGGLADDDCRSLFEKWAFGKGERVQHPNLIKIGNTFVFQIGTSFECLSLSSFPIPSVAGLHFLQTLKLSGCRKISTFPRKFSHLVSLRHLVITSPNVFEKQLGTLTSLRSLTIEHCRSLVSLNKVIQTSLYLRIHNCSKLTSLPRSLKSCTALENLEVVNCPKMESLDVCIENLSNLHSLTIKGLRKLTTLPINPEFYASNLQYLFIIDCVFLMTLPDCVRNLSSLMCVHIRYCLNLLNLPRGFGQLTALQVLQIDGCPLLSTRCRRVAGEDWEKISHVHEIYVDNVRI</sequence>
<dbReference type="GO" id="GO:0043531">
    <property type="term" value="F:ADP binding"/>
    <property type="evidence" value="ECO:0007669"/>
    <property type="project" value="InterPro"/>
</dbReference>
<accession>A0A072U0C4</accession>
<dbReference type="PRINTS" id="PR00364">
    <property type="entry name" value="DISEASERSIST"/>
</dbReference>
<keyword evidence="1" id="KW-0611">Plant defense</keyword>
<dbReference type="Gene3D" id="3.80.10.10">
    <property type="entry name" value="Ribonuclease Inhibitor"/>
    <property type="match status" value="2"/>
</dbReference>
<evidence type="ECO:0000313" key="5">
    <source>
        <dbReference type="Proteomes" id="UP000002051"/>
    </source>
</evidence>
<reference evidence="3 5" key="2">
    <citation type="journal article" date="2014" name="BMC Genomics">
        <title>An improved genome release (version Mt4.0) for the model legume Medicago truncatula.</title>
        <authorList>
            <person name="Tang H."/>
            <person name="Krishnakumar V."/>
            <person name="Bidwell S."/>
            <person name="Rosen B."/>
            <person name="Chan A."/>
            <person name="Zhou S."/>
            <person name="Gentzbittel L."/>
            <person name="Childs K.L."/>
            <person name="Yandell M."/>
            <person name="Gundlach H."/>
            <person name="Mayer K.F."/>
            <person name="Schwartz D.C."/>
            <person name="Town C.D."/>
        </authorList>
    </citation>
    <scope>GENOME REANNOTATION</scope>
    <source>
        <strain evidence="3">A17</strain>
        <strain evidence="4 5">cv. Jemalong A17</strain>
    </source>
</reference>
<dbReference type="Pfam" id="PF00931">
    <property type="entry name" value="NB-ARC"/>
    <property type="match status" value="1"/>
</dbReference>
<protein>
    <submittedName>
        <fullName evidence="3">NB-ARC domain protein</fullName>
    </submittedName>
</protein>
<dbReference type="PANTHER" id="PTHR36766">
    <property type="entry name" value="PLANT BROAD-SPECTRUM MILDEW RESISTANCE PROTEIN RPW8"/>
    <property type="match status" value="1"/>
</dbReference>
<dbReference type="HOGENOM" id="CLU_403021_0_0_1"/>
<gene>
    <name evidence="3" type="ordered locus">MTR_8g445160</name>
</gene>
<evidence type="ECO:0000313" key="4">
    <source>
        <dbReference type="EnsemblPlants" id="KEH19230"/>
    </source>
</evidence>